<evidence type="ECO:0000256" key="1">
    <source>
        <dbReference type="SAM" id="MobiDB-lite"/>
    </source>
</evidence>
<dbReference type="AlphaFoldDB" id="A0A0A9BH38"/>
<protein>
    <submittedName>
        <fullName evidence="2">Uncharacterized protein</fullName>
    </submittedName>
</protein>
<name>A0A0A9BH38_ARUDO</name>
<accession>A0A0A9BH38</accession>
<feature type="region of interest" description="Disordered" evidence="1">
    <location>
        <begin position="18"/>
        <end position="45"/>
    </location>
</feature>
<proteinExistence type="predicted"/>
<sequence>MNSNWRVVVAAKSSQWRMVGRREGKSRKEKGESAAVGTAARAVGK</sequence>
<organism evidence="2">
    <name type="scientific">Arundo donax</name>
    <name type="common">Giant reed</name>
    <name type="synonym">Donax arundinaceus</name>
    <dbReference type="NCBI Taxonomy" id="35708"/>
    <lineage>
        <taxon>Eukaryota</taxon>
        <taxon>Viridiplantae</taxon>
        <taxon>Streptophyta</taxon>
        <taxon>Embryophyta</taxon>
        <taxon>Tracheophyta</taxon>
        <taxon>Spermatophyta</taxon>
        <taxon>Magnoliopsida</taxon>
        <taxon>Liliopsida</taxon>
        <taxon>Poales</taxon>
        <taxon>Poaceae</taxon>
        <taxon>PACMAD clade</taxon>
        <taxon>Arundinoideae</taxon>
        <taxon>Arundineae</taxon>
        <taxon>Arundo</taxon>
    </lineage>
</organism>
<dbReference type="EMBL" id="GBRH01236412">
    <property type="protein sequence ID" value="JAD61483.1"/>
    <property type="molecule type" value="Transcribed_RNA"/>
</dbReference>
<evidence type="ECO:0000313" key="2">
    <source>
        <dbReference type="EMBL" id="JAD61483.1"/>
    </source>
</evidence>
<reference evidence="2" key="2">
    <citation type="journal article" date="2015" name="Data Brief">
        <title>Shoot transcriptome of the giant reed, Arundo donax.</title>
        <authorList>
            <person name="Barrero R.A."/>
            <person name="Guerrero F.D."/>
            <person name="Moolhuijzen P."/>
            <person name="Goolsby J.A."/>
            <person name="Tidwell J."/>
            <person name="Bellgard S.E."/>
            <person name="Bellgard M.I."/>
        </authorList>
    </citation>
    <scope>NUCLEOTIDE SEQUENCE</scope>
    <source>
        <tissue evidence="2">Shoot tissue taken approximately 20 cm above the soil surface</tissue>
    </source>
</reference>
<reference evidence="2" key="1">
    <citation type="submission" date="2014-09" db="EMBL/GenBank/DDBJ databases">
        <authorList>
            <person name="Magalhaes I.L.F."/>
            <person name="Oliveira U."/>
            <person name="Santos F.R."/>
            <person name="Vidigal T.H.D.A."/>
            <person name="Brescovit A.D."/>
            <person name="Santos A.J."/>
        </authorList>
    </citation>
    <scope>NUCLEOTIDE SEQUENCE</scope>
    <source>
        <tissue evidence="2">Shoot tissue taken approximately 20 cm above the soil surface</tissue>
    </source>
</reference>